<proteinExistence type="predicted"/>
<keyword evidence="3" id="KW-1185">Reference proteome</keyword>
<gene>
    <name evidence="2" type="ORF">OCC_12646</name>
</gene>
<dbReference type="EMBL" id="CP006670">
    <property type="protein sequence ID" value="EHR77630.2"/>
    <property type="molecule type" value="Genomic_DNA"/>
</dbReference>
<sequence>MKKKFAVLCMITLFITCLHPFFQVVQAQEAQINVEVNPNLELFSVIYVLAFNGSDSFIIAPEDYVNDVLTYFAPYKEHEAVEYIRKILDKSYPYYHRDSVIMDLSTRLVALDYLPNETNLGDLKPLAEFAKESNFMEFYKAHEKEYAEYTSSIKPYLLGVPKLHREFFGHAAKEYRVEYSYSLRIRAHVVFQGGTAYCIDYIYPVKYEEEKIQDVVAIFHEFTHPFVNNFLGKTYKLFENKSYYLDEIKNQLPMTTMYDSAHFGSFIQYLNEVLTESLAEYFALESGVPQESVKYRTLKLSSGLYPLEDFLKEYKYFEKIRKDNETLLDYAPTMAEHMGEWATPENISRYFNKRAPVMGLPLINRGTYLGKIVIVYGTQNPDKSGVEYDKKTAEELREFLENSFIIGYSNAPKIIVKEDVNLTDEDLRGNLILIGGPVANEITRKLNDQLPVAFVHYEDGWSLKRNPSAVEDFGAFLLTPDNLIELPLNSTIPYDESMGVLQTIRNPWNEKNYIMVLAGLTRYGTKNISKNLNFIVSYKIFGGNYTELGFYKQYKG</sequence>
<evidence type="ECO:0000313" key="2">
    <source>
        <dbReference type="EMBL" id="EHR77630.2"/>
    </source>
</evidence>
<dbReference type="HOGENOM" id="CLU_034059_0_0_2"/>
<evidence type="ECO:0000313" key="3">
    <source>
        <dbReference type="Proteomes" id="UP000015502"/>
    </source>
</evidence>
<accession>H3ZR00</accession>
<dbReference type="STRING" id="523849.OCC_12646"/>
<dbReference type="AlphaFoldDB" id="H3ZR00"/>
<evidence type="ECO:0000259" key="1">
    <source>
        <dbReference type="Pfam" id="PF05124"/>
    </source>
</evidence>
<feature type="domain" description="S-layer protein outer" evidence="1">
    <location>
        <begin position="409"/>
        <end position="532"/>
    </location>
</feature>
<name>H3ZR00_THELN</name>
<reference evidence="2 3" key="1">
    <citation type="journal article" date="2012" name="J. Bacteriol.">
        <title>Genome sequence of the model hyperthermophilic archaeon Thermococcus litoralis NS-C.</title>
        <authorList>
            <person name="Gardner A.F."/>
            <person name="Kumar S."/>
            <person name="Perler F.B."/>
        </authorList>
    </citation>
    <scope>NUCLEOTIDE SEQUENCE [LARGE SCALE GENOMIC DNA]</scope>
    <source>
        <strain evidence="3">ATCC 51850 / DSM 5473 / JCM 8560 / NS-C</strain>
    </source>
</reference>
<dbReference type="KEGG" id="tlt:OCC_12646"/>
<dbReference type="PaxDb" id="523849-OCC_12646"/>
<dbReference type="InterPro" id="IPR022651">
    <property type="entry name" value="S_layer_C"/>
</dbReference>
<dbReference type="Proteomes" id="UP000015502">
    <property type="component" value="Chromosome"/>
</dbReference>
<dbReference type="Pfam" id="PF05124">
    <property type="entry name" value="S_layer_C"/>
    <property type="match status" value="1"/>
</dbReference>
<organism evidence="2 3">
    <name type="scientific">Thermococcus litoralis (strain ATCC 51850 / DSM 5473 / JCM 8560 / NS-C)</name>
    <dbReference type="NCBI Taxonomy" id="523849"/>
    <lineage>
        <taxon>Archaea</taxon>
        <taxon>Methanobacteriati</taxon>
        <taxon>Methanobacteriota</taxon>
        <taxon>Thermococci</taxon>
        <taxon>Thermococcales</taxon>
        <taxon>Thermococcaceae</taxon>
        <taxon>Thermococcus</taxon>
    </lineage>
</organism>
<protein>
    <recommendedName>
        <fullName evidence="1">S-layer protein outer domain-containing protein</fullName>
    </recommendedName>
</protein>